<dbReference type="InterPro" id="IPR040264">
    <property type="entry name" value="T15H9.4-like"/>
</dbReference>
<dbReference type="PROSITE" id="PS50106">
    <property type="entry name" value="PDZ"/>
    <property type="match status" value="1"/>
</dbReference>
<dbReference type="InterPro" id="IPR036034">
    <property type="entry name" value="PDZ_sf"/>
</dbReference>
<dbReference type="AlphaFoldDB" id="A0A7E4V822"/>
<sequence>MSDGRQKGSPTDGNAGTPESQLQKSQQLMYNTIEKLASLQEIQEIAVPIVVPPESDSLEITLSTNMTISSIKNTSCVLYSLIIGDQILNIAGTAPTSISHAFDLIKQHKPKFNILVGRPANREPINYPRAAGIQLKRLQGYAYFVVNLKRIDKVPLGLGIRSFRNKVTVNRVDDNGLAATAYLYGDSILDVNCERVTDTATLQRRMIESLMKFGCCNTVVERPESVIAIQNNRVVANFLSMTATTDPPMPGDCIGIAQREISRIRASANRDKPKSIYRHVEVKQKGDDSADQSTGHDTAQENSSNVHDSKDANEKHPEKHPEKHAEKKEKSFFEKSFRRKRSSNRKIAFNLKPNEVPIMSDVENGVFLQKIRSNNKTPGALTFMPKFIRETFSSRPDNNSHSPSSSSAQSPSS</sequence>
<accession>A0A7E4V822</accession>
<feature type="compositionally biased region" description="Polar residues" evidence="1">
    <location>
        <begin position="291"/>
        <end position="306"/>
    </location>
</feature>
<feature type="compositionally biased region" description="Polar residues" evidence="1">
    <location>
        <begin position="8"/>
        <end position="23"/>
    </location>
</feature>
<dbReference type="PANTHER" id="PTHR31327">
    <property type="entry name" value="SPERM MEIOSIS PDZ DOMAIN CONTAINING PROTEINS-RELATED"/>
    <property type="match status" value="1"/>
</dbReference>
<evidence type="ECO:0000313" key="3">
    <source>
        <dbReference type="Proteomes" id="UP000492821"/>
    </source>
</evidence>
<dbReference type="SUPFAM" id="SSF50156">
    <property type="entry name" value="PDZ domain-like"/>
    <property type="match status" value="1"/>
</dbReference>
<feature type="compositionally biased region" description="Basic and acidic residues" evidence="1">
    <location>
        <begin position="265"/>
        <end position="288"/>
    </location>
</feature>
<dbReference type="WBParaSite" id="Pan_g17696.t1">
    <property type="protein sequence ID" value="Pan_g17696.t1"/>
    <property type="gene ID" value="Pan_g17696"/>
</dbReference>
<reference evidence="4" key="2">
    <citation type="submission" date="2020-10" db="UniProtKB">
        <authorList>
            <consortium name="WormBaseParasite"/>
        </authorList>
    </citation>
    <scope>IDENTIFICATION</scope>
</reference>
<keyword evidence="3" id="KW-1185">Reference proteome</keyword>
<feature type="region of interest" description="Disordered" evidence="1">
    <location>
        <begin position="265"/>
        <end position="339"/>
    </location>
</feature>
<protein>
    <submittedName>
        <fullName evidence="4">PDZ domain-containing protein</fullName>
    </submittedName>
</protein>
<organism evidence="3 4">
    <name type="scientific">Panagrellus redivivus</name>
    <name type="common">Microworm</name>
    <dbReference type="NCBI Taxonomy" id="6233"/>
    <lineage>
        <taxon>Eukaryota</taxon>
        <taxon>Metazoa</taxon>
        <taxon>Ecdysozoa</taxon>
        <taxon>Nematoda</taxon>
        <taxon>Chromadorea</taxon>
        <taxon>Rhabditida</taxon>
        <taxon>Tylenchina</taxon>
        <taxon>Panagrolaimomorpha</taxon>
        <taxon>Panagrolaimoidea</taxon>
        <taxon>Panagrolaimidae</taxon>
        <taxon>Panagrellus</taxon>
    </lineage>
</organism>
<reference evidence="3" key="1">
    <citation type="journal article" date="2013" name="Genetics">
        <title>The draft genome and transcriptome of Panagrellus redivivus are shaped by the harsh demands of a free-living lifestyle.</title>
        <authorList>
            <person name="Srinivasan J."/>
            <person name="Dillman A.R."/>
            <person name="Macchietto M.G."/>
            <person name="Heikkinen L."/>
            <person name="Lakso M."/>
            <person name="Fracchia K.M."/>
            <person name="Antoshechkin I."/>
            <person name="Mortazavi A."/>
            <person name="Wong G."/>
            <person name="Sternberg P.W."/>
        </authorList>
    </citation>
    <scope>NUCLEOTIDE SEQUENCE [LARGE SCALE GENOMIC DNA]</scope>
    <source>
        <strain evidence="3">MT8872</strain>
    </source>
</reference>
<evidence type="ECO:0000313" key="4">
    <source>
        <dbReference type="WBParaSite" id="Pan_g17696.t1"/>
    </source>
</evidence>
<feature type="domain" description="PDZ" evidence="2">
    <location>
        <begin position="145"/>
        <end position="192"/>
    </location>
</feature>
<feature type="compositionally biased region" description="Basic and acidic residues" evidence="1">
    <location>
        <begin position="307"/>
        <end position="336"/>
    </location>
</feature>
<name>A0A7E4V822_PANRE</name>
<dbReference type="Proteomes" id="UP000492821">
    <property type="component" value="Unassembled WGS sequence"/>
</dbReference>
<evidence type="ECO:0000259" key="2">
    <source>
        <dbReference type="PROSITE" id="PS50106"/>
    </source>
</evidence>
<dbReference type="InterPro" id="IPR001478">
    <property type="entry name" value="PDZ"/>
</dbReference>
<evidence type="ECO:0000256" key="1">
    <source>
        <dbReference type="SAM" id="MobiDB-lite"/>
    </source>
</evidence>
<feature type="compositionally biased region" description="Low complexity" evidence="1">
    <location>
        <begin position="393"/>
        <end position="413"/>
    </location>
</feature>
<feature type="region of interest" description="Disordered" evidence="1">
    <location>
        <begin position="391"/>
        <end position="413"/>
    </location>
</feature>
<proteinExistence type="predicted"/>
<feature type="region of interest" description="Disordered" evidence="1">
    <location>
        <begin position="1"/>
        <end position="23"/>
    </location>
</feature>